<keyword evidence="3" id="KW-0378">Hydrolase</keyword>
<comment type="similarity">
    <text evidence="1">Belongs to the peptidase C48 family.</text>
</comment>
<dbReference type="GO" id="GO:0008234">
    <property type="term" value="F:cysteine-type peptidase activity"/>
    <property type="evidence" value="ECO:0007669"/>
    <property type="project" value="InterPro"/>
</dbReference>
<comment type="caution">
    <text evidence="5">The sequence shown here is derived from an EMBL/GenBank/DDBJ whole genome shotgun (WGS) entry which is preliminary data.</text>
</comment>
<feature type="domain" description="Ubiquitin-like protease family profile" evidence="4">
    <location>
        <begin position="58"/>
        <end position="211"/>
    </location>
</feature>
<accession>A0A9J5XV27</accession>
<dbReference type="EMBL" id="JACXVP010000008">
    <property type="protein sequence ID" value="KAG5591100.1"/>
    <property type="molecule type" value="Genomic_DNA"/>
</dbReference>
<dbReference type="AlphaFoldDB" id="A0A9J5XV27"/>
<evidence type="ECO:0000313" key="6">
    <source>
        <dbReference type="Proteomes" id="UP000824120"/>
    </source>
</evidence>
<keyword evidence="2" id="KW-0645">Protease</keyword>
<evidence type="ECO:0000256" key="1">
    <source>
        <dbReference type="ARBA" id="ARBA00005234"/>
    </source>
</evidence>
<protein>
    <recommendedName>
        <fullName evidence="4">Ubiquitin-like protease family profile domain-containing protein</fullName>
    </recommendedName>
</protein>
<gene>
    <name evidence="5" type="ORF">H5410_041614</name>
</gene>
<evidence type="ECO:0000256" key="2">
    <source>
        <dbReference type="ARBA" id="ARBA00022670"/>
    </source>
</evidence>
<evidence type="ECO:0000259" key="4">
    <source>
        <dbReference type="PROSITE" id="PS50600"/>
    </source>
</evidence>
<dbReference type="Gene3D" id="3.40.395.10">
    <property type="entry name" value="Adenoviral Proteinase, Chain A"/>
    <property type="match status" value="1"/>
</dbReference>
<dbReference type="InterPro" id="IPR038765">
    <property type="entry name" value="Papain-like_cys_pep_sf"/>
</dbReference>
<reference evidence="5 6" key="1">
    <citation type="submission" date="2020-09" db="EMBL/GenBank/DDBJ databases">
        <title>De no assembly of potato wild relative species, Solanum commersonii.</title>
        <authorList>
            <person name="Cho K."/>
        </authorList>
    </citation>
    <scope>NUCLEOTIDE SEQUENCE [LARGE SCALE GENOMIC DNA]</scope>
    <source>
        <strain evidence="5">LZ3.2</strain>
        <tissue evidence="5">Leaf</tissue>
    </source>
</reference>
<dbReference type="PANTHER" id="PTHR33022">
    <property type="entry name" value="DUF1985 DOMAIN-CONTAINING PROTEIN"/>
    <property type="match status" value="1"/>
</dbReference>
<organism evidence="5 6">
    <name type="scientific">Solanum commersonii</name>
    <name type="common">Commerson's wild potato</name>
    <name type="synonym">Commerson's nightshade</name>
    <dbReference type="NCBI Taxonomy" id="4109"/>
    <lineage>
        <taxon>Eukaryota</taxon>
        <taxon>Viridiplantae</taxon>
        <taxon>Streptophyta</taxon>
        <taxon>Embryophyta</taxon>
        <taxon>Tracheophyta</taxon>
        <taxon>Spermatophyta</taxon>
        <taxon>Magnoliopsida</taxon>
        <taxon>eudicotyledons</taxon>
        <taxon>Gunneridae</taxon>
        <taxon>Pentapetalae</taxon>
        <taxon>asterids</taxon>
        <taxon>lamiids</taxon>
        <taxon>Solanales</taxon>
        <taxon>Solanaceae</taxon>
        <taxon>Solanoideae</taxon>
        <taxon>Solaneae</taxon>
        <taxon>Solanum</taxon>
    </lineage>
</organism>
<sequence length="251" mass="29095">MTTVPLSCLTLKGKDKVVTYDVQQQYPFEGFNIFDDGPTQLMSSFSQWINEGLYKNYAKKKDKDGHYLVNCSRLGFEQLDFHMNVIFYYLRKKSKQQSNSKYRYTTTDCFFKIYIEKANVVHYEKNIVNIIKGYFSITAGLPWHMTDEVYIPVNCNDEFHWVLTVIVLKERCIKGKNKSHPFEVKYVARIAQQASDSLDCGLFITEFLSDGLQVPSSGIVVESLCMRYASLLWNYEILKAQSGYVSNNEDS</sequence>
<name>A0A9J5XV27_SOLCO</name>
<dbReference type="PANTHER" id="PTHR33022:SF13">
    <property type="entry name" value="UBIQUITIN-LIKE PROTEASE FAMILY PROFILE DOMAIN-CONTAINING PROTEIN"/>
    <property type="match status" value="1"/>
</dbReference>
<keyword evidence="6" id="KW-1185">Reference proteome</keyword>
<dbReference type="PROSITE" id="PS50600">
    <property type="entry name" value="ULP_PROTEASE"/>
    <property type="match status" value="1"/>
</dbReference>
<proteinExistence type="inferred from homology"/>
<evidence type="ECO:0000256" key="3">
    <source>
        <dbReference type="ARBA" id="ARBA00022801"/>
    </source>
</evidence>
<dbReference type="OrthoDB" id="1939479at2759"/>
<dbReference type="Proteomes" id="UP000824120">
    <property type="component" value="Chromosome 8"/>
</dbReference>
<dbReference type="InterPro" id="IPR003653">
    <property type="entry name" value="Peptidase_C48_C"/>
</dbReference>
<evidence type="ECO:0000313" key="5">
    <source>
        <dbReference type="EMBL" id="KAG5591100.1"/>
    </source>
</evidence>
<dbReference type="SUPFAM" id="SSF54001">
    <property type="entry name" value="Cysteine proteinases"/>
    <property type="match status" value="1"/>
</dbReference>
<dbReference type="GO" id="GO:0006508">
    <property type="term" value="P:proteolysis"/>
    <property type="evidence" value="ECO:0007669"/>
    <property type="project" value="UniProtKB-KW"/>
</dbReference>